<protein>
    <submittedName>
        <fullName evidence="2">Uncharacterized protein</fullName>
    </submittedName>
</protein>
<feature type="transmembrane region" description="Helical" evidence="1">
    <location>
        <begin position="27"/>
        <end position="46"/>
    </location>
</feature>
<gene>
    <name evidence="2" type="ORF">HA252_00510</name>
</gene>
<dbReference type="Proteomes" id="UP000564964">
    <property type="component" value="Unassembled WGS sequence"/>
</dbReference>
<feature type="transmembrane region" description="Helical" evidence="1">
    <location>
        <begin position="111"/>
        <end position="132"/>
    </location>
</feature>
<evidence type="ECO:0000313" key="3">
    <source>
        <dbReference type="Proteomes" id="UP000564964"/>
    </source>
</evidence>
<reference evidence="3" key="1">
    <citation type="journal article" date="2020" name="bioRxiv">
        <title>A rank-normalized archaeal taxonomy based on genome phylogeny resolves widespread incomplete and uneven classifications.</title>
        <authorList>
            <person name="Rinke C."/>
            <person name="Chuvochina M."/>
            <person name="Mussig A.J."/>
            <person name="Chaumeil P.-A."/>
            <person name="Waite D.W."/>
            <person name="Whitman W.B."/>
            <person name="Parks D.H."/>
            <person name="Hugenholtz P."/>
        </authorList>
    </citation>
    <scope>NUCLEOTIDE SEQUENCE [LARGE SCALE GENOMIC DNA]</scope>
</reference>
<name>A0A7J4JFH1_9ARCH</name>
<organism evidence="2 3">
    <name type="scientific">Candidatus Iainarchaeum sp</name>
    <dbReference type="NCBI Taxonomy" id="3101447"/>
    <lineage>
        <taxon>Archaea</taxon>
        <taxon>Candidatus Iainarchaeota</taxon>
        <taxon>Candidatus Iainarchaeia</taxon>
        <taxon>Candidatus Iainarchaeales</taxon>
        <taxon>Candidatus Iainarchaeaceae</taxon>
        <taxon>Candidatus Iainarchaeum</taxon>
    </lineage>
</organism>
<keyword evidence="1" id="KW-0812">Transmembrane</keyword>
<dbReference type="EMBL" id="DUGH01000012">
    <property type="protein sequence ID" value="HIH15870.1"/>
    <property type="molecule type" value="Genomic_DNA"/>
</dbReference>
<accession>A0A7J4JFH1</accession>
<evidence type="ECO:0000313" key="2">
    <source>
        <dbReference type="EMBL" id="HIH15870.1"/>
    </source>
</evidence>
<evidence type="ECO:0000256" key="1">
    <source>
        <dbReference type="SAM" id="Phobius"/>
    </source>
</evidence>
<keyword evidence="1" id="KW-0472">Membrane</keyword>
<comment type="caution">
    <text evidence="2">The sequence shown here is derived from an EMBL/GenBank/DDBJ whole genome shotgun (WGS) entry which is preliminary data.</text>
</comment>
<proteinExistence type="predicted"/>
<feature type="transmembrane region" description="Helical" evidence="1">
    <location>
        <begin position="52"/>
        <end position="73"/>
    </location>
</feature>
<sequence>MRWVGQRMTAAFTVNGQQVSREEFARFLVPFLFLHGFLFLGGGYLFSRQDPGFALMHSGIGILVYMVFFVATFPDKIGDAVKGALASIALGLVFGDYLLDHFYAGMPAAELTWLHRAYAVMVVFYLYTYLYFAREFAWASSNGKRPKQGNSGFNGLPGGRILYWFSVM</sequence>
<dbReference type="AlphaFoldDB" id="A0A7J4JFH1"/>
<keyword evidence="1" id="KW-1133">Transmembrane helix</keyword>
<feature type="transmembrane region" description="Helical" evidence="1">
    <location>
        <begin position="80"/>
        <end position="99"/>
    </location>
</feature>